<sequence length="182" mass="20036">MLIDAQKALVVVIDVQEKLAPAIHELESLLKASELVLKSACELNVPVLVTEQYPRGLGHTIERLKTYYAPGDVFEKLSFSSVGCSPFMAQLKQSGRQQVIIIGIEAHVCVQQTVLELLDERFDVFVVADAIGSRTPENKQLALERMIRSGADVVSAEMVLFELLREAGTPAFKTLSQLLKAD</sequence>
<organism evidence="2 3">
    <name type="scientific">Kiloniella laminariae</name>
    <dbReference type="NCBI Taxonomy" id="454162"/>
    <lineage>
        <taxon>Bacteria</taxon>
        <taxon>Pseudomonadati</taxon>
        <taxon>Pseudomonadota</taxon>
        <taxon>Alphaproteobacteria</taxon>
        <taxon>Rhodospirillales</taxon>
        <taxon>Kiloniellaceae</taxon>
        <taxon>Kiloniella</taxon>
    </lineage>
</organism>
<dbReference type="InterPro" id="IPR036380">
    <property type="entry name" value="Isochorismatase-like_sf"/>
</dbReference>
<dbReference type="GO" id="GO:0016787">
    <property type="term" value="F:hydrolase activity"/>
    <property type="evidence" value="ECO:0007669"/>
    <property type="project" value="UniProtKB-KW"/>
</dbReference>
<accession>A0ABT4LLI0</accession>
<comment type="caution">
    <text evidence="2">The sequence shown here is derived from an EMBL/GenBank/DDBJ whole genome shotgun (WGS) entry which is preliminary data.</text>
</comment>
<dbReference type="Gene3D" id="3.40.50.850">
    <property type="entry name" value="Isochorismatase-like"/>
    <property type="match status" value="1"/>
</dbReference>
<proteinExistence type="predicted"/>
<dbReference type="EMBL" id="JAPWGY010000005">
    <property type="protein sequence ID" value="MCZ4281959.1"/>
    <property type="molecule type" value="Genomic_DNA"/>
</dbReference>
<gene>
    <name evidence="2" type="ORF">O4H49_14300</name>
</gene>
<dbReference type="Pfam" id="PF00857">
    <property type="entry name" value="Isochorismatase"/>
    <property type="match status" value="1"/>
</dbReference>
<dbReference type="PANTHER" id="PTHR14119:SF3">
    <property type="entry name" value="ISOCHORISMATASE DOMAIN-CONTAINING PROTEIN 2"/>
    <property type="match status" value="1"/>
</dbReference>
<dbReference type="InterPro" id="IPR050993">
    <property type="entry name" value="Isochorismatase_domain"/>
</dbReference>
<evidence type="ECO:0000313" key="2">
    <source>
        <dbReference type="EMBL" id="MCZ4281959.1"/>
    </source>
</evidence>
<keyword evidence="2" id="KW-0378">Hydrolase</keyword>
<evidence type="ECO:0000313" key="3">
    <source>
        <dbReference type="Proteomes" id="UP001069802"/>
    </source>
</evidence>
<dbReference type="PANTHER" id="PTHR14119">
    <property type="entry name" value="HYDROLASE"/>
    <property type="match status" value="1"/>
</dbReference>
<dbReference type="SUPFAM" id="SSF52499">
    <property type="entry name" value="Isochorismatase-like hydrolases"/>
    <property type="match status" value="1"/>
</dbReference>
<dbReference type="InterPro" id="IPR000868">
    <property type="entry name" value="Isochorismatase-like_dom"/>
</dbReference>
<keyword evidence="3" id="KW-1185">Reference proteome</keyword>
<protein>
    <submittedName>
        <fullName evidence="2">Hydrolase</fullName>
    </submittedName>
</protein>
<dbReference type="Proteomes" id="UP001069802">
    <property type="component" value="Unassembled WGS sequence"/>
</dbReference>
<feature type="domain" description="Isochorismatase-like" evidence="1">
    <location>
        <begin position="9"/>
        <end position="157"/>
    </location>
</feature>
<dbReference type="CDD" id="cd01012">
    <property type="entry name" value="YcaC_related"/>
    <property type="match status" value="1"/>
</dbReference>
<reference evidence="2" key="1">
    <citation type="submission" date="2022-12" db="EMBL/GenBank/DDBJ databases">
        <title>Bacterial isolates from different developmental stages of Nematostella vectensis.</title>
        <authorList>
            <person name="Fraune S."/>
        </authorList>
    </citation>
    <scope>NUCLEOTIDE SEQUENCE</scope>
    <source>
        <strain evidence="2">G21630-S1</strain>
    </source>
</reference>
<dbReference type="RefSeq" id="WP_269424120.1">
    <property type="nucleotide sequence ID" value="NZ_JAPWGY010000005.1"/>
</dbReference>
<name>A0ABT4LLI0_9PROT</name>
<evidence type="ECO:0000259" key="1">
    <source>
        <dbReference type="Pfam" id="PF00857"/>
    </source>
</evidence>